<evidence type="ECO:0000313" key="10">
    <source>
        <dbReference type="EMBL" id="WDF05495.1"/>
    </source>
</evidence>
<dbReference type="EMBL" id="CP117834">
    <property type="protein sequence ID" value="WDF05495.1"/>
    <property type="molecule type" value="Genomic_DNA"/>
</dbReference>
<dbReference type="Proteomes" id="UP001215143">
    <property type="component" value="Chromosome"/>
</dbReference>
<name>A0ABY7W9A1_9BACI</name>
<dbReference type="GO" id="GO:0016301">
    <property type="term" value="F:kinase activity"/>
    <property type="evidence" value="ECO:0007669"/>
    <property type="project" value="UniProtKB-KW"/>
</dbReference>
<dbReference type="InterPro" id="IPR036890">
    <property type="entry name" value="HATPase_C_sf"/>
</dbReference>
<dbReference type="InterPro" id="IPR004358">
    <property type="entry name" value="Sig_transdc_His_kin-like_C"/>
</dbReference>
<evidence type="ECO:0000313" key="11">
    <source>
        <dbReference type="Proteomes" id="UP001215143"/>
    </source>
</evidence>
<keyword evidence="8" id="KW-0902">Two-component regulatory system</keyword>
<evidence type="ECO:0000256" key="4">
    <source>
        <dbReference type="ARBA" id="ARBA00022679"/>
    </source>
</evidence>
<organism evidence="10 11">
    <name type="scientific">Shouchella hunanensis</name>
    <dbReference type="NCBI Taxonomy" id="766894"/>
    <lineage>
        <taxon>Bacteria</taxon>
        <taxon>Bacillati</taxon>
        <taxon>Bacillota</taxon>
        <taxon>Bacilli</taxon>
        <taxon>Bacillales</taxon>
        <taxon>Bacillaceae</taxon>
        <taxon>Shouchella</taxon>
    </lineage>
</organism>
<keyword evidence="11" id="KW-1185">Reference proteome</keyword>
<accession>A0ABY7W9A1</accession>
<dbReference type="Pfam" id="PF02518">
    <property type="entry name" value="HATPase_c"/>
    <property type="match status" value="1"/>
</dbReference>
<dbReference type="SMART" id="SM00387">
    <property type="entry name" value="HATPase_c"/>
    <property type="match status" value="1"/>
</dbReference>
<evidence type="ECO:0000256" key="6">
    <source>
        <dbReference type="ARBA" id="ARBA00022777"/>
    </source>
</evidence>
<protein>
    <recommendedName>
        <fullName evidence="2">histidine kinase</fullName>
        <ecNumber evidence="2">2.7.13.3</ecNumber>
    </recommendedName>
</protein>
<proteinExistence type="predicted"/>
<evidence type="ECO:0000256" key="8">
    <source>
        <dbReference type="ARBA" id="ARBA00023012"/>
    </source>
</evidence>
<dbReference type="RefSeq" id="WP_274273361.1">
    <property type="nucleotide sequence ID" value="NZ_CP117834.1"/>
</dbReference>
<keyword evidence="3" id="KW-0597">Phosphoprotein</keyword>
<evidence type="ECO:0000259" key="9">
    <source>
        <dbReference type="PROSITE" id="PS50109"/>
    </source>
</evidence>
<dbReference type="SUPFAM" id="SSF55874">
    <property type="entry name" value="ATPase domain of HSP90 chaperone/DNA topoisomerase II/histidine kinase"/>
    <property type="match status" value="2"/>
</dbReference>
<dbReference type="PANTHER" id="PTHR43065">
    <property type="entry name" value="SENSOR HISTIDINE KINASE"/>
    <property type="match status" value="1"/>
</dbReference>
<dbReference type="PROSITE" id="PS50109">
    <property type="entry name" value="HIS_KIN"/>
    <property type="match status" value="1"/>
</dbReference>
<dbReference type="PRINTS" id="PR00344">
    <property type="entry name" value="BCTRLSENSOR"/>
</dbReference>
<feature type="domain" description="Histidine kinase" evidence="9">
    <location>
        <begin position="599"/>
        <end position="830"/>
    </location>
</feature>
<dbReference type="Pfam" id="PF13589">
    <property type="entry name" value="HATPase_c_3"/>
    <property type="match status" value="1"/>
</dbReference>
<dbReference type="EC" id="2.7.13.3" evidence="2"/>
<evidence type="ECO:0000256" key="1">
    <source>
        <dbReference type="ARBA" id="ARBA00000085"/>
    </source>
</evidence>
<keyword evidence="5" id="KW-0547">Nucleotide-binding</keyword>
<reference evidence="10 11" key="1">
    <citation type="submission" date="2023-02" db="EMBL/GenBank/DDBJ databases">
        <authorList>
            <person name="Liu G."/>
        </authorList>
    </citation>
    <scope>NUCLEOTIDE SEQUENCE [LARGE SCALE GENOMIC DNA]</scope>
    <source>
        <strain evidence="10 11">DSM 23008</strain>
    </source>
</reference>
<gene>
    <name evidence="10" type="ORF">PQ477_08650</name>
</gene>
<keyword evidence="6 10" id="KW-0418">Kinase</keyword>
<keyword evidence="4" id="KW-0808">Transferase</keyword>
<comment type="catalytic activity">
    <reaction evidence="1">
        <text>ATP + protein L-histidine = ADP + protein N-phospho-L-histidine.</text>
        <dbReference type="EC" id="2.7.13.3"/>
    </reaction>
</comment>
<keyword evidence="7" id="KW-0067">ATP-binding</keyword>
<evidence type="ECO:0000256" key="7">
    <source>
        <dbReference type="ARBA" id="ARBA00022840"/>
    </source>
</evidence>
<dbReference type="InterPro" id="IPR005467">
    <property type="entry name" value="His_kinase_dom"/>
</dbReference>
<sequence length="839" mass="97841">MKKIPFRVSARTARLIGRENVTNADGAIIELVKNCYDADSNMAFVILDTKYSGVPDKMTMDDLDLFKDDEEVLDLVNSLYTTANLLELRIKDSYPVDKFNKLSELLQRFNSMYIIDNGSGMTDDIIESYWMTIGTNNKENNIYSKGGRVVTGAKGIGRFALDRLGSISQLLTLPSEKDIGYNWKVNWEDFENEEVLNDVNAELSELINPNLYKELVKLLGNKHTSLVEELKGNLFNGTIIKISSLRDKWDKRMINNLYKNLETLIPPSEQKVFNIFLYDTNNPELYGKVENNINDDFDYKVTASLNEQQEVKIRIYRNEFNAELFPEEFFTSNIGKNFTQIDFEKGYVEDTYSLLQLIPGYKGLKFTDVGNFEFALYFMKKAYQRNDKKMYFYKDFNSALRNEWLDKFNGIKLFRDMFRIRPYGEIGSTSFDWLNLGERAEKSPAAPSHKSGRWRVRPYQISGSINISRLTNINFEDKSSREGLQENEAFGFFKTVIIGIINVFERDRQTIMRELRRLYERHNEREQNNKKAKKLAQDILNKDKKDYTNIDYEKFKDSPDFQTRFLAQRVLDFDKEKEELTSEIKMLRALASTGLAITSFGHELKNISANIEPRTGELIEVLEELIPPNTLNKHDDDNPYFLIEEFREQDRRLKNWLDFSLDAIRKDKRRRHKVDLYDIFKNFHRVWKKSLSYSHAQLTVPESSKERFKMRLFPIDIDSIFNNLIANSFDAFQRSDATGERKINISFYEENKKAIIIYEDSGPGLSKDIKNANDIFESFFTTKRDGLGREIGTGLGMWIIKSTVEEYQGDVDILKKDTGFGLRITLPLKKNEGVIYINE</sequence>
<evidence type="ECO:0000256" key="3">
    <source>
        <dbReference type="ARBA" id="ARBA00022553"/>
    </source>
</evidence>
<dbReference type="PANTHER" id="PTHR43065:SF10">
    <property type="entry name" value="PEROXIDE STRESS-ACTIVATED HISTIDINE KINASE MAK3"/>
    <property type="match status" value="1"/>
</dbReference>
<evidence type="ECO:0000256" key="5">
    <source>
        <dbReference type="ARBA" id="ARBA00022741"/>
    </source>
</evidence>
<dbReference type="InterPro" id="IPR003594">
    <property type="entry name" value="HATPase_dom"/>
</dbReference>
<evidence type="ECO:0000256" key="2">
    <source>
        <dbReference type="ARBA" id="ARBA00012438"/>
    </source>
</evidence>
<dbReference type="Gene3D" id="3.30.565.10">
    <property type="entry name" value="Histidine kinase-like ATPase, C-terminal domain"/>
    <property type="match status" value="2"/>
</dbReference>